<dbReference type="GO" id="GO:0016878">
    <property type="term" value="F:acid-thiol ligase activity"/>
    <property type="evidence" value="ECO:0007669"/>
    <property type="project" value="TreeGrafter"/>
</dbReference>
<dbReference type="SUPFAM" id="SSF56801">
    <property type="entry name" value="Acetyl-CoA synthetase-like"/>
    <property type="match status" value="1"/>
</dbReference>
<dbReference type="Pfam" id="PF00501">
    <property type="entry name" value="AMP-binding"/>
    <property type="match status" value="1"/>
</dbReference>
<dbReference type="GO" id="GO:0044550">
    <property type="term" value="P:secondary metabolite biosynthetic process"/>
    <property type="evidence" value="ECO:0007669"/>
    <property type="project" value="TreeGrafter"/>
</dbReference>
<dbReference type="AlphaFoldDB" id="A0A1W2AFC1"/>
<evidence type="ECO:0000259" key="3">
    <source>
        <dbReference type="Pfam" id="PF13193"/>
    </source>
</evidence>
<evidence type="ECO:0000313" key="5">
    <source>
        <dbReference type="Proteomes" id="UP000192674"/>
    </source>
</evidence>
<dbReference type="Gene3D" id="3.40.50.980">
    <property type="match status" value="1"/>
</dbReference>
<feature type="domain" description="AMP-dependent synthetase/ligase" evidence="2">
    <location>
        <begin position="31"/>
        <end position="390"/>
    </location>
</feature>
<dbReference type="GO" id="GO:0016405">
    <property type="term" value="F:CoA-ligase activity"/>
    <property type="evidence" value="ECO:0007669"/>
    <property type="project" value="InterPro"/>
</dbReference>
<dbReference type="Proteomes" id="UP000192674">
    <property type="component" value="Unassembled WGS sequence"/>
</dbReference>
<dbReference type="Gene3D" id="2.30.38.10">
    <property type="entry name" value="Luciferase, Domain 3"/>
    <property type="match status" value="1"/>
</dbReference>
<dbReference type="EMBL" id="FWXV01000001">
    <property type="protein sequence ID" value="SMC59280.1"/>
    <property type="molecule type" value="Genomic_DNA"/>
</dbReference>
<sequence>MTALPAAVSTVKPSSMPFNAAEYLVDRHVKAGRGERLAVVARSGTLTYRELSEEVKRSAAAFRSIGVRPEERVMLCMADDIQLLAGILGAMYIGAVPVPTSTMFTGAELGKVLADSRARVLSVSTEFAEAAQAAVAAAPEVTDVLLDGEVPFTVRRGVRVQQWLDLEGDIPARPYDTWQDSPALWLYTSGTTGLPKAAMHRHSSIRMVAEAYGKGVLDMGPNDRCLSVAKLFFAYGIGNSCFFPFAVGASVILERARPTPQVVAEHVKSEQPTLFFAVPTFYSALLHSDIPDDTFAGVRQGVSAGEALPPVLYQRIRDRFGLEVLDGIGSTEALHIFLSNRPGAVHPGSSGVAVPGYDVELRDEQGAVITEAGKPGDLYLRGSSVASGYWCRAETTRQVFQGEWLRTGDTYMRNEDGTYSCLGRSNDMLKAGGIWVSPAEVEERLLEHPAVAEVAVVAAPDADGLDKPVACVVPVAGATVDADELIAWCREGLASFKRPRAVVHVEELPKTATGKIRRNVLREHVYGTLTTAPAHAR</sequence>
<dbReference type="InterPro" id="IPR000873">
    <property type="entry name" value="AMP-dep_synth/lig_dom"/>
</dbReference>
<dbReference type="NCBIfam" id="TIGR02262">
    <property type="entry name" value="benz_CoA_lig"/>
    <property type="match status" value="1"/>
</dbReference>
<dbReference type="Gene3D" id="3.30.300.30">
    <property type="match status" value="1"/>
</dbReference>
<dbReference type="Gene3D" id="3.40.50.12820">
    <property type="match status" value="1"/>
</dbReference>
<evidence type="ECO:0000259" key="2">
    <source>
        <dbReference type="Pfam" id="PF00501"/>
    </source>
</evidence>
<keyword evidence="1" id="KW-0436">Ligase</keyword>
<keyword evidence="5" id="KW-1185">Reference proteome</keyword>
<gene>
    <name evidence="4" type="ORF">SAMN05661093_00766</name>
</gene>
<organism evidence="4 5">
    <name type="scientific">Kibdelosporangium aridum</name>
    <dbReference type="NCBI Taxonomy" id="2030"/>
    <lineage>
        <taxon>Bacteria</taxon>
        <taxon>Bacillati</taxon>
        <taxon>Actinomycetota</taxon>
        <taxon>Actinomycetes</taxon>
        <taxon>Pseudonocardiales</taxon>
        <taxon>Pseudonocardiaceae</taxon>
        <taxon>Kibdelosporangium</taxon>
    </lineage>
</organism>
<proteinExistence type="predicted"/>
<dbReference type="InterPro" id="IPR045851">
    <property type="entry name" value="AMP-bd_C_sf"/>
</dbReference>
<protein>
    <submittedName>
        <fullName evidence="4">AMP-binding enzyme C-terminal domain-containing protein</fullName>
    </submittedName>
</protein>
<evidence type="ECO:0000256" key="1">
    <source>
        <dbReference type="ARBA" id="ARBA00022598"/>
    </source>
</evidence>
<reference evidence="4 5" key="1">
    <citation type="submission" date="2017-04" db="EMBL/GenBank/DDBJ databases">
        <authorList>
            <person name="Afonso C.L."/>
            <person name="Miller P.J."/>
            <person name="Scott M.A."/>
            <person name="Spackman E."/>
            <person name="Goraichik I."/>
            <person name="Dimitrov K.M."/>
            <person name="Suarez D.L."/>
            <person name="Swayne D.E."/>
        </authorList>
    </citation>
    <scope>NUCLEOTIDE SEQUENCE [LARGE SCALE GENOMIC DNA]</scope>
    <source>
        <strain evidence="4 5">DSM 43828</strain>
    </source>
</reference>
<dbReference type="Pfam" id="PF13193">
    <property type="entry name" value="AMP-binding_C"/>
    <property type="match status" value="1"/>
</dbReference>
<dbReference type="PANTHER" id="PTHR43352:SF1">
    <property type="entry name" value="ANTHRANILATE--COA LIGASE"/>
    <property type="match status" value="1"/>
</dbReference>
<dbReference type="InterPro" id="IPR025110">
    <property type="entry name" value="AMP-bd_C"/>
</dbReference>
<dbReference type="InterPro" id="IPR011957">
    <property type="entry name" value="Benz_CoA_lig"/>
</dbReference>
<dbReference type="OrthoDB" id="9803968at2"/>
<dbReference type="GO" id="GO:0005524">
    <property type="term" value="F:ATP binding"/>
    <property type="evidence" value="ECO:0007669"/>
    <property type="project" value="InterPro"/>
</dbReference>
<evidence type="ECO:0000313" key="4">
    <source>
        <dbReference type="EMBL" id="SMC59280.1"/>
    </source>
</evidence>
<feature type="domain" description="AMP-binding enzyme C-terminal" evidence="3">
    <location>
        <begin position="440"/>
        <end position="515"/>
    </location>
</feature>
<accession>A0A1W2AFC1</accession>
<name>A0A1W2AFC1_KIBAR</name>
<dbReference type="PANTHER" id="PTHR43352">
    <property type="entry name" value="ACETYL-COA SYNTHETASE"/>
    <property type="match status" value="1"/>
</dbReference>